<dbReference type="Gene3D" id="1.10.287.1490">
    <property type="match status" value="1"/>
</dbReference>
<proteinExistence type="predicted"/>
<name>A0A6A3C7Z8_HIBSY</name>
<evidence type="ECO:0000313" key="2">
    <source>
        <dbReference type="EMBL" id="KAE8724864.1"/>
    </source>
</evidence>
<organism evidence="2 3">
    <name type="scientific">Hibiscus syriacus</name>
    <name type="common">Rose of Sharon</name>
    <dbReference type="NCBI Taxonomy" id="106335"/>
    <lineage>
        <taxon>Eukaryota</taxon>
        <taxon>Viridiplantae</taxon>
        <taxon>Streptophyta</taxon>
        <taxon>Embryophyta</taxon>
        <taxon>Tracheophyta</taxon>
        <taxon>Spermatophyta</taxon>
        <taxon>Magnoliopsida</taxon>
        <taxon>eudicotyledons</taxon>
        <taxon>Gunneridae</taxon>
        <taxon>Pentapetalae</taxon>
        <taxon>rosids</taxon>
        <taxon>malvids</taxon>
        <taxon>Malvales</taxon>
        <taxon>Malvaceae</taxon>
        <taxon>Malvoideae</taxon>
        <taxon>Hibiscus</taxon>
    </lineage>
</organism>
<keyword evidence="3" id="KW-1185">Reference proteome</keyword>
<gene>
    <name evidence="2" type="ORF">F3Y22_tig00009796pilonHSYRG00048</name>
</gene>
<dbReference type="AlphaFoldDB" id="A0A6A3C7Z8"/>
<feature type="coiled-coil region" evidence="1">
    <location>
        <begin position="73"/>
        <end position="272"/>
    </location>
</feature>
<accession>A0A6A3C7Z8</accession>
<evidence type="ECO:0000256" key="1">
    <source>
        <dbReference type="SAM" id="Coils"/>
    </source>
</evidence>
<dbReference type="EMBL" id="VEPZ02000450">
    <property type="protein sequence ID" value="KAE8724864.1"/>
    <property type="molecule type" value="Genomic_DNA"/>
</dbReference>
<evidence type="ECO:0000313" key="3">
    <source>
        <dbReference type="Proteomes" id="UP000436088"/>
    </source>
</evidence>
<sequence>MGRGRIPELLVVSAPSMTGRRWTNGARNGEWLNEFRVSQGRGKQRFKIMENPTTIDRERETAEKFHNTDEGEISELLTKIEALKSEKLQLSHENEGMEEQVNKLNQKVDHLHAMEEETDEWEDEDSSFLDSIAERSADLEIEVNRLQHDLISSTREVGEAKREVIGLKTGLEEKALVIERLRSEIAEFRKEKVKVEKKGRELETKIRILEIRFKEEKGKKTRVQDEMKERIREFRKKIQYLEDEVAEAGDELRRSKRVRRQCQKKVMGLEEKMLEFKDTVDEKTIEAAMSRKVDIDCQDKGVNVPIVAAGTVAAIVVAAAMGNRCLRKQS</sequence>
<keyword evidence="1" id="KW-0175">Coiled coil</keyword>
<protein>
    <submittedName>
        <fullName evidence="2">Uncharacterized protein</fullName>
    </submittedName>
</protein>
<comment type="caution">
    <text evidence="2">The sequence shown here is derived from an EMBL/GenBank/DDBJ whole genome shotgun (WGS) entry which is preliminary data.</text>
</comment>
<dbReference type="Proteomes" id="UP000436088">
    <property type="component" value="Unassembled WGS sequence"/>
</dbReference>
<reference evidence="2" key="1">
    <citation type="submission" date="2019-09" db="EMBL/GenBank/DDBJ databases">
        <title>Draft genome information of white flower Hibiscus syriacus.</title>
        <authorList>
            <person name="Kim Y.-M."/>
        </authorList>
    </citation>
    <scope>NUCLEOTIDE SEQUENCE [LARGE SCALE GENOMIC DNA]</scope>
    <source>
        <strain evidence="2">YM2019G1</strain>
    </source>
</reference>